<comment type="similarity">
    <text evidence="2 6">Belongs to the FPP/GGPP synthase family.</text>
</comment>
<dbReference type="PROSITE" id="PS00444">
    <property type="entry name" value="POLYPRENYL_SYNTHASE_2"/>
    <property type="match status" value="1"/>
</dbReference>
<dbReference type="AlphaFoldDB" id="A0A9D1RJ68"/>
<protein>
    <submittedName>
        <fullName evidence="7">Polyprenyl synthetase family protein</fullName>
    </submittedName>
</protein>
<dbReference type="GO" id="GO:0004659">
    <property type="term" value="F:prenyltransferase activity"/>
    <property type="evidence" value="ECO:0007669"/>
    <property type="project" value="InterPro"/>
</dbReference>
<dbReference type="PANTHER" id="PTHR12001:SF85">
    <property type="entry name" value="SHORT CHAIN ISOPRENYL DIPHOSPHATE SYNTHASE"/>
    <property type="match status" value="1"/>
</dbReference>
<dbReference type="InterPro" id="IPR033749">
    <property type="entry name" value="Polyprenyl_synt_CS"/>
</dbReference>
<evidence type="ECO:0000256" key="3">
    <source>
        <dbReference type="ARBA" id="ARBA00022679"/>
    </source>
</evidence>
<reference evidence="7" key="1">
    <citation type="journal article" date="2021" name="PeerJ">
        <title>Extensive microbial diversity within the chicken gut microbiome revealed by metagenomics and culture.</title>
        <authorList>
            <person name="Gilroy R."/>
            <person name="Ravi A."/>
            <person name="Getino M."/>
            <person name="Pursley I."/>
            <person name="Horton D.L."/>
            <person name="Alikhan N.F."/>
            <person name="Baker D."/>
            <person name="Gharbi K."/>
            <person name="Hall N."/>
            <person name="Watson M."/>
            <person name="Adriaenssens E.M."/>
            <person name="Foster-Nyarko E."/>
            <person name="Jarju S."/>
            <person name="Secka A."/>
            <person name="Antonio M."/>
            <person name="Oren A."/>
            <person name="Chaudhuri R.R."/>
            <person name="La Ragione R."/>
            <person name="Hildebrand F."/>
            <person name="Pallen M.J."/>
        </authorList>
    </citation>
    <scope>NUCLEOTIDE SEQUENCE</scope>
    <source>
        <strain evidence="7">Gambia16-930</strain>
    </source>
</reference>
<dbReference type="GO" id="GO:0046872">
    <property type="term" value="F:metal ion binding"/>
    <property type="evidence" value="ECO:0007669"/>
    <property type="project" value="UniProtKB-KW"/>
</dbReference>
<accession>A0A9D1RJ68</accession>
<dbReference type="Pfam" id="PF00348">
    <property type="entry name" value="polyprenyl_synt"/>
    <property type="match status" value="1"/>
</dbReference>
<dbReference type="Proteomes" id="UP000824267">
    <property type="component" value="Unassembled WGS sequence"/>
</dbReference>
<dbReference type="InterPro" id="IPR000092">
    <property type="entry name" value="Polyprenyl_synt"/>
</dbReference>
<comment type="caution">
    <text evidence="7">The sequence shown here is derived from an EMBL/GenBank/DDBJ whole genome shotgun (WGS) entry which is preliminary data.</text>
</comment>
<dbReference type="SUPFAM" id="SSF48576">
    <property type="entry name" value="Terpenoid synthases"/>
    <property type="match status" value="1"/>
</dbReference>
<evidence type="ECO:0000256" key="6">
    <source>
        <dbReference type="RuleBase" id="RU004466"/>
    </source>
</evidence>
<comment type="cofactor">
    <cofactor evidence="1">
        <name>Mg(2+)</name>
        <dbReference type="ChEBI" id="CHEBI:18420"/>
    </cofactor>
</comment>
<evidence type="ECO:0000313" key="8">
    <source>
        <dbReference type="Proteomes" id="UP000824267"/>
    </source>
</evidence>
<dbReference type="InterPro" id="IPR008949">
    <property type="entry name" value="Isoprenoid_synthase_dom_sf"/>
</dbReference>
<gene>
    <name evidence="7" type="ORF">IAC47_05040</name>
</gene>
<evidence type="ECO:0000256" key="5">
    <source>
        <dbReference type="ARBA" id="ARBA00022842"/>
    </source>
</evidence>
<proteinExistence type="inferred from homology"/>
<reference evidence="7" key="2">
    <citation type="submission" date="2021-04" db="EMBL/GenBank/DDBJ databases">
        <authorList>
            <person name="Gilroy R."/>
        </authorList>
    </citation>
    <scope>NUCLEOTIDE SEQUENCE</scope>
    <source>
        <strain evidence="7">Gambia16-930</strain>
    </source>
</reference>
<evidence type="ECO:0000313" key="7">
    <source>
        <dbReference type="EMBL" id="HIW87622.1"/>
    </source>
</evidence>
<dbReference type="PANTHER" id="PTHR12001">
    <property type="entry name" value="GERANYLGERANYL PYROPHOSPHATE SYNTHASE"/>
    <property type="match status" value="1"/>
</dbReference>
<dbReference type="CDD" id="cd00685">
    <property type="entry name" value="Trans_IPPS_HT"/>
    <property type="match status" value="1"/>
</dbReference>
<keyword evidence="5" id="KW-0460">Magnesium</keyword>
<name>A0A9D1RJ68_9BACT</name>
<dbReference type="EMBL" id="DXGG01000159">
    <property type="protein sequence ID" value="HIW87622.1"/>
    <property type="molecule type" value="Genomic_DNA"/>
</dbReference>
<evidence type="ECO:0000256" key="2">
    <source>
        <dbReference type="ARBA" id="ARBA00006706"/>
    </source>
</evidence>
<dbReference type="PROSITE" id="PS00723">
    <property type="entry name" value="POLYPRENYL_SYNTHASE_1"/>
    <property type="match status" value="1"/>
</dbReference>
<keyword evidence="3 6" id="KW-0808">Transferase</keyword>
<evidence type="ECO:0000256" key="1">
    <source>
        <dbReference type="ARBA" id="ARBA00001946"/>
    </source>
</evidence>
<evidence type="ECO:0000256" key="4">
    <source>
        <dbReference type="ARBA" id="ARBA00022723"/>
    </source>
</evidence>
<dbReference type="Gene3D" id="1.10.600.10">
    <property type="entry name" value="Farnesyl Diphosphate Synthase"/>
    <property type="match status" value="1"/>
</dbReference>
<sequence length="333" mass="38311">MYLETNERNMHTFEELQQGAIEAVDSRVYCKEPFILYEPIDYSLRQRGKRIRPLLTLIAAEMFGADMERAKPAAVAVEMLHNFTLLHDDIMDNSPLRRGKPTVFKTYGTNSAILSGDTMFAKAFTYLYECDKDKISELVGIMLQGSIEVCEGQAYDMEFETRNDVTIEQYLEMIRLKTGVLLSTALSLGAVVAGCGRDDLEKLRIFGQNIGIAFQIQDDIFDCWSDLEEFGKVTGTDIADNKKTFLYLKALEVASEEQRKELLRLFSLRSFDRKEKEDSVKAIYESLEIRSYAKQLMNKHYETALKALEEMDVVESRKHNLYLFAEKLINRNK</sequence>
<organism evidence="7 8">
    <name type="scientific">Candidatus Onthomorpha intestinigallinarum</name>
    <dbReference type="NCBI Taxonomy" id="2840880"/>
    <lineage>
        <taxon>Bacteria</taxon>
        <taxon>Pseudomonadati</taxon>
        <taxon>Bacteroidota</taxon>
        <taxon>Bacteroidia</taxon>
        <taxon>Bacteroidales</taxon>
        <taxon>Candidatus Onthomorpha</taxon>
    </lineage>
</organism>
<dbReference type="SFLD" id="SFLDG01017">
    <property type="entry name" value="Polyprenyl_Transferase_Like"/>
    <property type="match status" value="1"/>
</dbReference>
<dbReference type="SFLD" id="SFLDS00005">
    <property type="entry name" value="Isoprenoid_Synthase_Type_I"/>
    <property type="match status" value="1"/>
</dbReference>
<keyword evidence="4" id="KW-0479">Metal-binding</keyword>
<dbReference type="GO" id="GO:0008299">
    <property type="term" value="P:isoprenoid biosynthetic process"/>
    <property type="evidence" value="ECO:0007669"/>
    <property type="project" value="InterPro"/>
</dbReference>